<dbReference type="AlphaFoldDB" id="A0AAN9J526"/>
<accession>A0AAN9J526</accession>
<name>A0AAN9J526_CROPI</name>
<evidence type="ECO:0000313" key="2">
    <source>
        <dbReference type="Proteomes" id="UP001372338"/>
    </source>
</evidence>
<sequence length="141" mass="15857">MEWGGEDWDFMKSEDNTIRRNTSSNKVFDEGQGLSLGNIKKENLLEVLRASSDAANGTVKLKISKKELKELLGVMENQNKMTKKQVGQSTCSSAEQVLFRLMKAREHVNQHQDSHHRPWSPVLQTISEVNGSMRSINGAEA</sequence>
<comment type="caution">
    <text evidence="1">The sequence shown here is derived from an EMBL/GenBank/DDBJ whole genome shotgun (WGS) entry which is preliminary data.</text>
</comment>
<dbReference type="PANTHER" id="PTHR33647">
    <property type="entry name" value="OS01G0793900 PROTEIN"/>
    <property type="match status" value="1"/>
</dbReference>
<keyword evidence="2" id="KW-1185">Reference proteome</keyword>
<dbReference type="PANTHER" id="PTHR33647:SF10">
    <property type="entry name" value="DUF4228 DOMAIN-CONTAINING PROTEIN"/>
    <property type="match status" value="1"/>
</dbReference>
<gene>
    <name evidence="1" type="ORF">RIF29_08186</name>
</gene>
<protein>
    <submittedName>
        <fullName evidence="1">Uncharacterized protein</fullName>
    </submittedName>
</protein>
<dbReference type="EMBL" id="JAYWIO010000001">
    <property type="protein sequence ID" value="KAK7292407.1"/>
    <property type="molecule type" value="Genomic_DNA"/>
</dbReference>
<dbReference type="Proteomes" id="UP001372338">
    <property type="component" value="Unassembled WGS sequence"/>
</dbReference>
<organism evidence="1 2">
    <name type="scientific">Crotalaria pallida</name>
    <name type="common">Smooth rattlebox</name>
    <name type="synonym">Crotalaria striata</name>
    <dbReference type="NCBI Taxonomy" id="3830"/>
    <lineage>
        <taxon>Eukaryota</taxon>
        <taxon>Viridiplantae</taxon>
        <taxon>Streptophyta</taxon>
        <taxon>Embryophyta</taxon>
        <taxon>Tracheophyta</taxon>
        <taxon>Spermatophyta</taxon>
        <taxon>Magnoliopsida</taxon>
        <taxon>eudicotyledons</taxon>
        <taxon>Gunneridae</taxon>
        <taxon>Pentapetalae</taxon>
        <taxon>rosids</taxon>
        <taxon>fabids</taxon>
        <taxon>Fabales</taxon>
        <taxon>Fabaceae</taxon>
        <taxon>Papilionoideae</taxon>
        <taxon>50 kb inversion clade</taxon>
        <taxon>genistoids sensu lato</taxon>
        <taxon>core genistoids</taxon>
        <taxon>Crotalarieae</taxon>
        <taxon>Crotalaria</taxon>
    </lineage>
</organism>
<reference evidence="1 2" key="1">
    <citation type="submission" date="2024-01" db="EMBL/GenBank/DDBJ databases">
        <title>The genomes of 5 underutilized Papilionoideae crops provide insights into root nodulation and disease resistanc.</title>
        <authorList>
            <person name="Yuan L."/>
        </authorList>
    </citation>
    <scope>NUCLEOTIDE SEQUENCE [LARGE SCALE GENOMIC DNA]</scope>
    <source>
        <strain evidence="1">ZHUSHIDOU_FW_LH</strain>
        <tissue evidence="1">Leaf</tissue>
    </source>
</reference>
<proteinExistence type="predicted"/>
<evidence type="ECO:0000313" key="1">
    <source>
        <dbReference type="EMBL" id="KAK7292407.1"/>
    </source>
</evidence>